<dbReference type="OrthoDB" id="358896at2157"/>
<dbReference type="GO" id="GO:0016853">
    <property type="term" value="F:isomerase activity"/>
    <property type="evidence" value="ECO:0007669"/>
    <property type="project" value="UniProtKB-KW"/>
</dbReference>
<dbReference type="PATRIC" id="fig|129848.4.peg.1173"/>
<dbReference type="RefSeq" id="WP_071906851.1">
    <property type="nucleotide sequence ID" value="NZ_LT607756.1"/>
</dbReference>
<name>A0A1D3L2N1_9EURY</name>
<organism evidence="3 4">
    <name type="scientific">Methanobacterium congolense</name>
    <dbReference type="NCBI Taxonomy" id="118062"/>
    <lineage>
        <taxon>Archaea</taxon>
        <taxon>Methanobacteriati</taxon>
        <taxon>Methanobacteriota</taxon>
        <taxon>Methanomada group</taxon>
        <taxon>Methanobacteria</taxon>
        <taxon>Methanobacteriales</taxon>
        <taxon>Methanobacteriaceae</taxon>
        <taxon>Methanobacterium</taxon>
    </lineage>
</organism>
<dbReference type="EMBL" id="LT607756">
    <property type="protein sequence ID" value="SCG85720.1"/>
    <property type="molecule type" value="Genomic_DNA"/>
</dbReference>
<proteinExistence type="predicted"/>
<dbReference type="Pfam" id="PF01361">
    <property type="entry name" value="Tautomerase"/>
    <property type="match status" value="1"/>
</dbReference>
<accession>A0A1D3L2N1</accession>
<dbReference type="GeneID" id="30412007"/>
<keyword evidence="4" id="KW-1185">Reference proteome</keyword>
<protein>
    <submittedName>
        <fullName evidence="3">4-oxalocrotonate tautomerase</fullName>
    </submittedName>
</protein>
<dbReference type="STRING" id="118062.MCBB_1162"/>
<dbReference type="InterPro" id="IPR004370">
    <property type="entry name" value="4-OT-like_dom"/>
</dbReference>
<evidence type="ECO:0000256" key="1">
    <source>
        <dbReference type="ARBA" id="ARBA00023235"/>
    </source>
</evidence>
<feature type="domain" description="4-oxalocrotonate tautomerase-like" evidence="2">
    <location>
        <begin position="2"/>
        <end position="53"/>
    </location>
</feature>
<dbReference type="InterPro" id="IPR014347">
    <property type="entry name" value="Tautomerase/MIF_sf"/>
</dbReference>
<gene>
    <name evidence="3" type="ORF">MCBB_1162</name>
</gene>
<dbReference type="SUPFAM" id="SSF55331">
    <property type="entry name" value="Tautomerase/MIF"/>
    <property type="match status" value="1"/>
</dbReference>
<evidence type="ECO:0000313" key="3">
    <source>
        <dbReference type="EMBL" id="SCG85720.1"/>
    </source>
</evidence>
<dbReference type="AlphaFoldDB" id="A0A1D3L2N1"/>
<reference evidence="3 4" key="1">
    <citation type="submission" date="2016-08" db="EMBL/GenBank/DDBJ databases">
        <authorList>
            <person name="Seilhamer J.J."/>
        </authorList>
    </citation>
    <scope>NUCLEOTIDE SEQUENCE [LARGE SCALE GENOMIC DNA]</scope>
    <source>
        <strain evidence="3">Buetzberg</strain>
    </source>
</reference>
<evidence type="ECO:0000313" key="4">
    <source>
        <dbReference type="Proteomes" id="UP000094707"/>
    </source>
</evidence>
<sequence length="63" mass="6986">MPVITIDGPKLTKEQKSELVKSFSEKASEIMGLPVESIVTIIREVESENVGTGNILLCDRQRK</sequence>
<dbReference type="Gene3D" id="3.30.429.10">
    <property type="entry name" value="Macrophage Migration Inhibitory Factor"/>
    <property type="match status" value="1"/>
</dbReference>
<keyword evidence="1" id="KW-0413">Isomerase</keyword>
<dbReference type="Proteomes" id="UP000094707">
    <property type="component" value="Chromosome I"/>
</dbReference>
<dbReference type="NCBIfam" id="NF041920">
    <property type="entry name" value="DmpI"/>
    <property type="match status" value="1"/>
</dbReference>
<dbReference type="KEGG" id="mcub:MCBB_1162"/>
<evidence type="ECO:0000259" key="2">
    <source>
        <dbReference type="Pfam" id="PF01361"/>
    </source>
</evidence>